<dbReference type="Proteomes" id="UP000789525">
    <property type="component" value="Unassembled WGS sequence"/>
</dbReference>
<sequence>MPIILRQKPEPSDSEWIFSGIQLPKIGSTKNGEYRGLLMRFTPESITLDSSQFPSNRILQTDDKNLFILASFEALRFPDVYPSVNVDYIKRVLKAGVHINGRHFWFYGHSNSQLRSRSCFLREAADEEVLHRKILAMGNFNSIKSPAKR</sequence>
<keyword evidence="2" id="KW-1185">Reference proteome</keyword>
<organism evidence="1 2">
    <name type="scientific">Acaulospora colombiana</name>
    <dbReference type="NCBI Taxonomy" id="27376"/>
    <lineage>
        <taxon>Eukaryota</taxon>
        <taxon>Fungi</taxon>
        <taxon>Fungi incertae sedis</taxon>
        <taxon>Mucoromycota</taxon>
        <taxon>Glomeromycotina</taxon>
        <taxon>Glomeromycetes</taxon>
        <taxon>Diversisporales</taxon>
        <taxon>Acaulosporaceae</taxon>
        <taxon>Acaulospora</taxon>
    </lineage>
</organism>
<evidence type="ECO:0000313" key="1">
    <source>
        <dbReference type="EMBL" id="CAG8588919.1"/>
    </source>
</evidence>
<gene>
    <name evidence="1" type="ORF">ACOLOM_LOCUS6241</name>
</gene>
<dbReference type="EMBL" id="CAJVPT010012667">
    <property type="protein sequence ID" value="CAG8588919.1"/>
    <property type="molecule type" value="Genomic_DNA"/>
</dbReference>
<accession>A0ACA9MFD4</accession>
<proteinExistence type="predicted"/>
<protein>
    <submittedName>
        <fullName evidence="1">9251_t:CDS:1</fullName>
    </submittedName>
</protein>
<name>A0ACA9MFD4_9GLOM</name>
<comment type="caution">
    <text evidence="1">The sequence shown here is derived from an EMBL/GenBank/DDBJ whole genome shotgun (WGS) entry which is preliminary data.</text>
</comment>
<evidence type="ECO:0000313" key="2">
    <source>
        <dbReference type="Proteomes" id="UP000789525"/>
    </source>
</evidence>
<reference evidence="1" key="1">
    <citation type="submission" date="2021-06" db="EMBL/GenBank/DDBJ databases">
        <authorList>
            <person name="Kallberg Y."/>
            <person name="Tangrot J."/>
            <person name="Rosling A."/>
        </authorList>
    </citation>
    <scope>NUCLEOTIDE SEQUENCE</scope>
    <source>
        <strain evidence="1">CL356</strain>
    </source>
</reference>